<organism evidence="1 2">
    <name type="scientific">Mycolicibacterium grossiae</name>
    <dbReference type="NCBI Taxonomy" id="1552759"/>
    <lineage>
        <taxon>Bacteria</taxon>
        <taxon>Bacillati</taxon>
        <taxon>Actinomycetota</taxon>
        <taxon>Actinomycetes</taxon>
        <taxon>Mycobacteriales</taxon>
        <taxon>Mycobacteriaceae</taxon>
        <taxon>Mycolicibacterium</taxon>
    </lineage>
</organism>
<protein>
    <recommendedName>
        <fullName evidence="3">Helix-turn-helix domain containing protein</fullName>
    </recommendedName>
</protein>
<accession>A0A1E8Q5P3</accession>
<evidence type="ECO:0000313" key="2">
    <source>
        <dbReference type="Proteomes" id="UP000178953"/>
    </source>
</evidence>
<dbReference type="EMBL" id="MCHX01000026">
    <property type="protein sequence ID" value="OFJ53379.1"/>
    <property type="molecule type" value="Genomic_DNA"/>
</dbReference>
<dbReference type="Gene3D" id="1.10.10.60">
    <property type="entry name" value="Homeodomain-like"/>
    <property type="match status" value="2"/>
</dbReference>
<dbReference type="Proteomes" id="UP000178953">
    <property type="component" value="Unassembled WGS sequence"/>
</dbReference>
<name>A0A1E8Q5P3_9MYCO</name>
<dbReference type="AlphaFoldDB" id="A0A1E8Q5P3"/>
<dbReference type="OrthoDB" id="3035096at2"/>
<evidence type="ECO:0000313" key="1">
    <source>
        <dbReference type="EMBL" id="OFJ53379.1"/>
    </source>
</evidence>
<comment type="caution">
    <text evidence="1">The sequence shown here is derived from an EMBL/GenBank/DDBJ whole genome shotgun (WGS) entry which is preliminary data.</text>
</comment>
<gene>
    <name evidence="1" type="ORF">BEL07_13010</name>
</gene>
<proteinExistence type="predicted"/>
<keyword evidence="2" id="KW-1185">Reference proteome</keyword>
<reference evidence="1 2" key="1">
    <citation type="submission" date="2016-09" db="EMBL/GenBank/DDBJ databases">
        <title>genome sequence of Mycobacterium sp. 739 SCH.</title>
        <authorList>
            <person name="Greninger A.L."/>
            <person name="Qin X."/>
            <person name="Jerome K."/>
            <person name="Vora S."/>
            <person name="Quinn K."/>
        </authorList>
    </citation>
    <scope>NUCLEOTIDE SEQUENCE [LARGE SCALE GENOMIC DNA]</scope>
    <source>
        <strain evidence="1 2">SCH</strain>
    </source>
</reference>
<dbReference type="RefSeq" id="WP_125939722.1">
    <property type="nucleotide sequence ID" value="NZ_CP043474.1"/>
</dbReference>
<sequence length="125" mass="14082">MPDVALPQMISGHVQSYRMNRKLSDSDLKAVIELYEAGESMPKLAEKFECHRQTIARQLRKAGVELREQQIRTLEFNARALELYERGNSLDQVAEMLSVQASTVNRAVRAAGGTLRPQRRRVSGG</sequence>
<evidence type="ECO:0008006" key="3">
    <source>
        <dbReference type="Google" id="ProtNLM"/>
    </source>
</evidence>